<sequence>MSQAVLSKRQVSRHLIRCGVEIIVLVVIAGCAVFAAAGPSIYLVLSNGG</sequence>
<evidence type="ECO:0000256" key="1">
    <source>
        <dbReference type="SAM" id="Phobius"/>
    </source>
</evidence>
<comment type="caution">
    <text evidence="2">The sequence shown here is derived from an EMBL/GenBank/DDBJ whole genome shotgun (WGS) entry which is preliminary data.</text>
</comment>
<dbReference type="Proteomes" id="UP001596042">
    <property type="component" value="Unassembled WGS sequence"/>
</dbReference>
<organism evidence="2 3">
    <name type="scientific">Daeguia caeni</name>
    <dbReference type="NCBI Taxonomy" id="439612"/>
    <lineage>
        <taxon>Bacteria</taxon>
        <taxon>Pseudomonadati</taxon>
        <taxon>Pseudomonadota</taxon>
        <taxon>Alphaproteobacteria</taxon>
        <taxon>Hyphomicrobiales</taxon>
        <taxon>Brucellaceae</taxon>
        <taxon>Daeguia</taxon>
    </lineage>
</organism>
<accession>A0ABV9H127</accession>
<gene>
    <name evidence="2" type="ORF">ACFO1V_01365</name>
</gene>
<evidence type="ECO:0000313" key="2">
    <source>
        <dbReference type="EMBL" id="MFC4623887.1"/>
    </source>
</evidence>
<evidence type="ECO:0000313" key="3">
    <source>
        <dbReference type="Proteomes" id="UP001596042"/>
    </source>
</evidence>
<feature type="transmembrane region" description="Helical" evidence="1">
    <location>
        <begin position="20"/>
        <end position="45"/>
    </location>
</feature>
<dbReference type="RefSeq" id="WP_374832071.1">
    <property type="nucleotide sequence ID" value="NZ_JBHEEZ010000012.1"/>
</dbReference>
<keyword evidence="1" id="KW-0812">Transmembrane</keyword>
<dbReference type="EMBL" id="JBHSEL010000017">
    <property type="protein sequence ID" value="MFC4623887.1"/>
    <property type="molecule type" value="Genomic_DNA"/>
</dbReference>
<keyword evidence="1" id="KW-0472">Membrane</keyword>
<keyword evidence="1" id="KW-1133">Transmembrane helix</keyword>
<proteinExistence type="predicted"/>
<reference evidence="3" key="1">
    <citation type="journal article" date="2019" name="Int. J. Syst. Evol. Microbiol.">
        <title>The Global Catalogue of Microorganisms (GCM) 10K type strain sequencing project: providing services to taxonomists for standard genome sequencing and annotation.</title>
        <authorList>
            <consortium name="The Broad Institute Genomics Platform"/>
            <consortium name="The Broad Institute Genome Sequencing Center for Infectious Disease"/>
            <person name="Wu L."/>
            <person name="Ma J."/>
        </authorList>
    </citation>
    <scope>NUCLEOTIDE SEQUENCE [LARGE SCALE GENOMIC DNA]</scope>
    <source>
        <strain evidence="3">CGMCC 1.15731</strain>
    </source>
</reference>
<name>A0ABV9H127_9HYPH</name>
<protein>
    <submittedName>
        <fullName evidence="2">Uncharacterized protein</fullName>
    </submittedName>
</protein>
<keyword evidence="3" id="KW-1185">Reference proteome</keyword>